<evidence type="ECO:0000313" key="6">
    <source>
        <dbReference type="EMBL" id="CAB4212448.1"/>
    </source>
</evidence>
<dbReference type="EMBL" id="LR797033">
    <property type="protein sequence ID" value="CAB4182659.1"/>
    <property type="molecule type" value="Genomic_DNA"/>
</dbReference>
<organism evidence="4">
    <name type="scientific">uncultured Caudovirales phage</name>
    <dbReference type="NCBI Taxonomy" id="2100421"/>
    <lineage>
        <taxon>Viruses</taxon>
        <taxon>Duplodnaviria</taxon>
        <taxon>Heunggongvirae</taxon>
        <taxon>Uroviricota</taxon>
        <taxon>Caudoviricetes</taxon>
        <taxon>Peduoviridae</taxon>
        <taxon>Maltschvirus</taxon>
        <taxon>Maltschvirus maltsch</taxon>
    </lineage>
</organism>
<feature type="coiled-coil region" evidence="1">
    <location>
        <begin position="126"/>
        <end position="162"/>
    </location>
</feature>
<feature type="region of interest" description="Disordered" evidence="2">
    <location>
        <begin position="1"/>
        <end position="22"/>
    </location>
</feature>
<proteinExistence type="predicted"/>
<evidence type="ECO:0000313" key="5">
    <source>
        <dbReference type="EMBL" id="CAB4199302.1"/>
    </source>
</evidence>
<evidence type="ECO:0000256" key="1">
    <source>
        <dbReference type="SAM" id="Coils"/>
    </source>
</evidence>
<evidence type="ECO:0000313" key="3">
    <source>
        <dbReference type="EMBL" id="CAB4171366.1"/>
    </source>
</evidence>
<keyword evidence="1" id="KW-0175">Coiled coil</keyword>
<dbReference type="EMBL" id="LR797381">
    <property type="protein sequence ID" value="CAB4212448.1"/>
    <property type="molecule type" value="Genomic_DNA"/>
</dbReference>
<accession>A0A6J5QDY5</accession>
<evidence type="ECO:0000313" key="4">
    <source>
        <dbReference type="EMBL" id="CAB4182659.1"/>
    </source>
</evidence>
<name>A0A6J5QDY5_9CAUD</name>
<dbReference type="EMBL" id="LR797281">
    <property type="protein sequence ID" value="CAB4199302.1"/>
    <property type="molecule type" value="Genomic_DNA"/>
</dbReference>
<evidence type="ECO:0000256" key="2">
    <source>
        <dbReference type="SAM" id="MobiDB-lite"/>
    </source>
</evidence>
<evidence type="ECO:0008006" key="7">
    <source>
        <dbReference type="Google" id="ProtNLM"/>
    </source>
</evidence>
<reference evidence="4" key="1">
    <citation type="submission" date="2020-05" db="EMBL/GenBank/DDBJ databases">
        <authorList>
            <person name="Chiriac C."/>
            <person name="Salcher M."/>
            <person name="Ghai R."/>
            <person name="Kavagutti S V."/>
        </authorList>
    </citation>
    <scope>NUCLEOTIDE SEQUENCE</scope>
</reference>
<gene>
    <name evidence="4" type="ORF">UFOVP1091_12</name>
    <name evidence="5" type="ORF">UFOVP1335_34</name>
    <name evidence="6" type="ORF">UFOVP1445_12</name>
    <name evidence="3" type="ORF">UFOVP914_55</name>
</gene>
<sequence>MSNDNTVDSAFEAPEYGQADLGTEIGEAPEAVRDYFAWDEYADKSVKLNVAGEEVDVPLKEALAGYQRQADYTRKTQELSEQRKQVQFGTALQEALQNNPGDTLELLKQHYGLNEQQTSDEDELYMDPVEKQYRQLETRMKAFEQEKAVRDLEKTVESLSRKYGDAFDADEVVAKALATGNSNLEAVYKQTAFDRIFEQSLTTSQVKAKKAEEEKAIVQSKRDAGVVSKGASSKSADVSSKPVTTLREAFELAKRQING</sequence>
<protein>
    <recommendedName>
        <fullName evidence="7">Scaffolding protein</fullName>
    </recommendedName>
</protein>
<dbReference type="EMBL" id="LR796864">
    <property type="protein sequence ID" value="CAB4171366.1"/>
    <property type="molecule type" value="Genomic_DNA"/>
</dbReference>